<evidence type="ECO:0000313" key="1">
    <source>
        <dbReference type="EMBL" id="KAI3738686.1"/>
    </source>
</evidence>
<proteinExistence type="predicted"/>
<organism evidence="1 2">
    <name type="scientific">Cichorium intybus</name>
    <name type="common">Chicory</name>
    <dbReference type="NCBI Taxonomy" id="13427"/>
    <lineage>
        <taxon>Eukaryota</taxon>
        <taxon>Viridiplantae</taxon>
        <taxon>Streptophyta</taxon>
        <taxon>Embryophyta</taxon>
        <taxon>Tracheophyta</taxon>
        <taxon>Spermatophyta</taxon>
        <taxon>Magnoliopsida</taxon>
        <taxon>eudicotyledons</taxon>
        <taxon>Gunneridae</taxon>
        <taxon>Pentapetalae</taxon>
        <taxon>asterids</taxon>
        <taxon>campanulids</taxon>
        <taxon>Asterales</taxon>
        <taxon>Asteraceae</taxon>
        <taxon>Cichorioideae</taxon>
        <taxon>Cichorieae</taxon>
        <taxon>Cichoriinae</taxon>
        <taxon>Cichorium</taxon>
    </lineage>
</organism>
<sequence length="120" mass="13389">MKACFSGVTHCWSTEDLLQDIIFGRCSNNQNLKGFYSALLEKIRKAATVMILKVHRSRFAEFPFVGTMSWYQKQGLCRLLIAKLADTLGELGVEKTVLPAVPSNRVCVGWRGARLLLAAL</sequence>
<protein>
    <submittedName>
        <fullName evidence="1">Uncharacterized protein</fullName>
    </submittedName>
</protein>
<reference evidence="1 2" key="2">
    <citation type="journal article" date="2022" name="Mol. Ecol. Resour.">
        <title>The genomes of chicory, endive, great burdock and yacon provide insights into Asteraceae paleo-polyploidization history and plant inulin production.</title>
        <authorList>
            <person name="Fan W."/>
            <person name="Wang S."/>
            <person name="Wang H."/>
            <person name="Wang A."/>
            <person name="Jiang F."/>
            <person name="Liu H."/>
            <person name="Zhao H."/>
            <person name="Xu D."/>
            <person name="Zhang Y."/>
        </authorList>
    </citation>
    <scope>NUCLEOTIDE SEQUENCE [LARGE SCALE GENOMIC DNA]</scope>
    <source>
        <strain evidence="2">cv. Punajuju</strain>
        <tissue evidence="1">Leaves</tissue>
    </source>
</reference>
<name>A0ACB9CWX1_CICIN</name>
<dbReference type="Proteomes" id="UP001055811">
    <property type="component" value="Linkage Group LG05"/>
</dbReference>
<accession>A0ACB9CWX1</accession>
<gene>
    <name evidence="1" type="ORF">L2E82_28777</name>
</gene>
<keyword evidence="2" id="KW-1185">Reference proteome</keyword>
<comment type="caution">
    <text evidence="1">The sequence shown here is derived from an EMBL/GenBank/DDBJ whole genome shotgun (WGS) entry which is preliminary data.</text>
</comment>
<evidence type="ECO:0000313" key="2">
    <source>
        <dbReference type="Proteomes" id="UP001055811"/>
    </source>
</evidence>
<dbReference type="EMBL" id="CM042013">
    <property type="protein sequence ID" value="KAI3738686.1"/>
    <property type="molecule type" value="Genomic_DNA"/>
</dbReference>
<reference evidence="2" key="1">
    <citation type="journal article" date="2022" name="Mol. Ecol. Resour.">
        <title>The genomes of chicory, endive, great burdock and yacon provide insights into Asteraceae palaeo-polyploidization history and plant inulin production.</title>
        <authorList>
            <person name="Fan W."/>
            <person name="Wang S."/>
            <person name="Wang H."/>
            <person name="Wang A."/>
            <person name="Jiang F."/>
            <person name="Liu H."/>
            <person name="Zhao H."/>
            <person name="Xu D."/>
            <person name="Zhang Y."/>
        </authorList>
    </citation>
    <scope>NUCLEOTIDE SEQUENCE [LARGE SCALE GENOMIC DNA]</scope>
    <source>
        <strain evidence="2">cv. Punajuju</strain>
    </source>
</reference>